<reference evidence="5 6" key="1">
    <citation type="submission" date="2018-05" db="EMBL/GenBank/DDBJ databases">
        <title>Whole genome sequencing of Paracoccus thiocyanatus SST.</title>
        <authorList>
            <person name="Ghosh W."/>
            <person name="Rameez M.J."/>
            <person name="Roy C."/>
        </authorList>
    </citation>
    <scope>NUCLEOTIDE SEQUENCE [LARGE SCALE GENOMIC DNA]</scope>
    <source>
        <strain evidence="5 6">SST</strain>
    </source>
</reference>
<dbReference type="AlphaFoldDB" id="A0A3D8PB84"/>
<proteinExistence type="inferred from homology"/>
<dbReference type="NCBIfam" id="TIGR01730">
    <property type="entry name" value="RND_mfp"/>
    <property type="match status" value="1"/>
</dbReference>
<evidence type="ECO:0000256" key="1">
    <source>
        <dbReference type="ARBA" id="ARBA00009477"/>
    </source>
</evidence>
<name>A0A3D8PB84_9RHOB</name>
<evidence type="ECO:0000313" key="6">
    <source>
        <dbReference type="Proteomes" id="UP000256679"/>
    </source>
</evidence>
<evidence type="ECO:0000313" key="5">
    <source>
        <dbReference type="EMBL" id="RDW12697.1"/>
    </source>
</evidence>
<evidence type="ECO:0000256" key="2">
    <source>
        <dbReference type="ARBA" id="ARBA00022448"/>
    </source>
</evidence>
<dbReference type="InterPro" id="IPR006143">
    <property type="entry name" value="RND_pump_MFP"/>
</dbReference>
<dbReference type="SUPFAM" id="SSF111369">
    <property type="entry name" value="HlyD-like secretion proteins"/>
    <property type="match status" value="1"/>
</dbReference>
<dbReference type="Gene3D" id="2.40.30.170">
    <property type="match status" value="1"/>
</dbReference>
<dbReference type="FunFam" id="2.40.420.20:FF:000006">
    <property type="entry name" value="RND family efflux transporter MFP subunit"/>
    <property type="match status" value="1"/>
</dbReference>
<accession>A0A3D8PB84</accession>
<dbReference type="Gene3D" id="1.10.287.470">
    <property type="entry name" value="Helix hairpin bin"/>
    <property type="match status" value="1"/>
</dbReference>
<protein>
    <submittedName>
        <fullName evidence="5">Efflux RND transporter periplasmic adaptor subunit</fullName>
    </submittedName>
</protein>
<keyword evidence="6" id="KW-1185">Reference proteome</keyword>
<dbReference type="Pfam" id="PF25876">
    <property type="entry name" value="HH_MFP_RND"/>
    <property type="match status" value="1"/>
</dbReference>
<dbReference type="Gene3D" id="2.40.420.20">
    <property type="match status" value="1"/>
</dbReference>
<feature type="domain" description="Multidrug resistance protein MdtA-like alpha-helical hairpin" evidence="3">
    <location>
        <begin position="153"/>
        <end position="219"/>
    </location>
</feature>
<gene>
    <name evidence="5" type="ORF">DIE28_12135</name>
</gene>
<dbReference type="PANTHER" id="PTHR30469:SF15">
    <property type="entry name" value="HLYD FAMILY OF SECRETION PROTEINS"/>
    <property type="match status" value="1"/>
</dbReference>
<dbReference type="InterPro" id="IPR058637">
    <property type="entry name" value="YknX-like_C"/>
</dbReference>
<dbReference type="Gene3D" id="2.40.50.100">
    <property type="match status" value="1"/>
</dbReference>
<dbReference type="Proteomes" id="UP000256679">
    <property type="component" value="Unassembled WGS sequence"/>
</dbReference>
<evidence type="ECO:0000259" key="4">
    <source>
        <dbReference type="Pfam" id="PF25989"/>
    </source>
</evidence>
<comment type="similarity">
    <text evidence="1">Belongs to the membrane fusion protein (MFP) (TC 8.A.1) family.</text>
</comment>
<dbReference type="GO" id="GO:0015562">
    <property type="term" value="F:efflux transmembrane transporter activity"/>
    <property type="evidence" value="ECO:0007669"/>
    <property type="project" value="TreeGrafter"/>
</dbReference>
<dbReference type="InterPro" id="IPR058624">
    <property type="entry name" value="MdtA-like_HH"/>
</dbReference>
<dbReference type="EMBL" id="QFCQ01000071">
    <property type="protein sequence ID" value="RDW12697.1"/>
    <property type="molecule type" value="Genomic_DNA"/>
</dbReference>
<evidence type="ECO:0000259" key="3">
    <source>
        <dbReference type="Pfam" id="PF25876"/>
    </source>
</evidence>
<dbReference type="Pfam" id="PF25989">
    <property type="entry name" value="YknX_C"/>
    <property type="match status" value="1"/>
</dbReference>
<dbReference type="GO" id="GO:1990281">
    <property type="term" value="C:efflux pump complex"/>
    <property type="evidence" value="ECO:0007669"/>
    <property type="project" value="TreeGrafter"/>
</dbReference>
<organism evidence="5 6">
    <name type="scientific">Paracoccus thiocyanatus</name>
    <dbReference type="NCBI Taxonomy" id="34006"/>
    <lineage>
        <taxon>Bacteria</taxon>
        <taxon>Pseudomonadati</taxon>
        <taxon>Pseudomonadota</taxon>
        <taxon>Alphaproteobacteria</taxon>
        <taxon>Rhodobacterales</taxon>
        <taxon>Paracoccaceae</taxon>
        <taxon>Paracoccus</taxon>
    </lineage>
</organism>
<sequence>MCPDTSICPPRQERTPPRLKPAACGPFGPAWPRLSAWVRRRTGDDRDMRRSRFFAAALGCVFIGPGLALSQQGDAERAAVPVLTVSALAPQTGTWPVSVAASGRLAARDEIVVAAEVGGQRLKALHAEAGSPVQRGALLAELDDADILNDIARQEAVLLSAQAALDLALANAERGRGLSGTGAISRQQKLEYDIAERRARADLQSAQATLASSRLDLERTRILAPDDAVVLDRAAVEGAVVAAGQELFRLIRAGRIDWQAELPAVRLGAVRPGTEAVVALPSGPVQGEVRQIEPAASAADARVVVHVALKPDAMPPDLKAGLFANGTFVTDRSPALHVPADAVLMRDGFSYAYVLAADGTAERRRVETGRRLGDRIEILSGLDKGARVIQAGGAFLSDGAAVRVVEEGAGQ</sequence>
<comment type="caution">
    <text evidence="5">The sequence shown here is derived from an EMBL/GenBank/DDBJ whole genome shotgun (WGS) entry which is preliminary data.</text>
</comment>
<dbReference type="PANTHER" id="PTHR30469">
    <property type="entry name" value="MULTIDRUG RESISTANCE PROTEIN MDTA"/>
    <property type="match status" value="1"/>
</dbReference>
<keyword evidence="2" id="KW-0813">Transport</keyword>
<feature type="domain" description="YknX-like C-terminal permuted SH3-like" evidence="4">
    <location>
        <begin position="335"/>
        <end position="404"/>
    </location>
</feature>